<evidence type="ECO:0000313" key="1">
    <source>
        <dbReference type="EMBL" id="DAF57473.1"/>
    </source>
</evidence>
<dbReference type="EMBL" id="BK032734">
    <property type="protein sequence ID" value="DAF57473.1"/>
    <property type="molecule type" value="Genomic_DNA"/>
</dbReference>
<name>A0A8S5T2I7_9CAUD</name>
<proteinExistence type="predicted"/>
<protein>
    <submittedName>
        <fullName evidence="1">Uncharacterized protein</fullName>
    </submittedName>
</protein>
<accession>A0A8S5T2I7</accession>
<sequence>MIFVGEKPKNKPRISKLKGKIINGYIVLEDMFYTNESRRTRHRCICKCLFCGKLHRMTAYKLRKNEKPCKCHLQINVANRYRKMRKKLAKTVSSEINRLKAEALFEDDYRRISDLKEVLGFIESQSLNNYFTDIDSLIKARKMWNF</sequence>
<reference evidence="1" key="1">
    <citation type="journal article" date="2021" name="Proc. Natl. Acad. Sci. U.S.A.">
        <title>A Catalog of Tens of Thousands of Viruses from Human Metagenomes Reveals Hidden Associations with Chronic Diseases.</title>
        <authorList>
            <person name="Tisza M.J."/>
            <person name="Buck C.B."/>
        </authorList>
    </citation>
    <scope>NUCLEOTIDE SEQUENCE</scope>
    <source>
        <strain evidence="1">CtqfO1</strain>
    </source>
</reference>
<organism evidence="1">
    <name type="scientific">Myoviridae sp. ctqfO1</name>
    <dbReference type="NCBI Taxonomy" id="2827710"/>
    <lineage>
        <taxon>Viruses</taxon>
        <taxon>Duplodnaviria</taxon>
        <taxon>Heunggongvirae</taxon>
        <taxon>Uroviricota</taxon>
        <taxon>Caudoviricetes</taxon>
    </lineage>
</organism>